<organism evidence="2 3">
    <name type="scientific">Hyaloscypha hepaticicola</name>
    <dbReference type="NCBI Taxonomy" id="2082293"/>
    <lineage>
        <taxon>Eukaryota</taxon>
        <taxon>Fungi</taxon>
        <taxon>Dikarya</taxon>
        <taxon>Ascomycota</taxon>
        <taxon>Pezizomycotina</taxon>
        <taxon>Leotiomycetes</taxon>
        <taxon>Helotiales</taxon>
        <taxon>Hyaloscyphaceae</taxon>
        <taxon>Hyaloscypha</taxon>
    </lineage>
</organism>
<feature type="transmembrane region" description="Helical" evidence="1">
    <location>
        <begin position="216"/>
        <end position="236"/>
    </location>
</feature>
<dbReference type="PANTHER" id="PTHR11863">
    <property type="entry name" value="STEROL DESATURASE"/>
    <property type="match status" value="1"/>
</dbReference>
<protein>
    <recommendedName>
        <fullName evidence="4">Fatty acid hydroxylase domain-containing protein</fullName>
    </recommendedName>
</protein>
<dbReference type="InterPro" id="IPR050307">
    <property type="entry name" value="Sterol_Desaturase_Related"/>
</dbReference>
<feature type="transmembrane region" description="Helical" evidence="1">
    <location>
        <begin position="293"/>
        <end position="314"/>
    </location>
</feature>
<evidence type="ECO:0000313" key="3">
    <source>
        <dbReference type="Proteomes" id="UP000235672"/>
    </source>
</evidence>
<keyword evidence="1" id="KW-0812">Transmembrane</keyword>
<evidence type="ECO:0008006" key="4">
    <source>
        <dbReference type="Google" id="ProtNLM"/>
    </source>
</evidence>
<feature type="transmembrane region" description="Helical" evidence="1">
    <location>
        <begin position="248"/>
        <end position="266"/>
    </location>
</feature>
<keyword evidence="1" id="KW-1133">Transmembrane helix</keyword>
<dbReference type="STRING" id="1745343.A0A2J6Q2Z9"/>
<name>A0A2J6Q2Z9_9HELO</name>
<keyword evidence="1" id="KW-0472">Membrane</keyword>
<evidence type="ECO:0000256" key="1">
    <source>
        <dbReference type="SAM" id="Phobius"/>
    </source>
</evidence>
<keyword evidence="3" id="KW-1185">Reference proteome</keyword>
<feature type="transmembrane region" description="Helical" evidence="1">
    <location>
        <begin position="61"/>
        <end position="80"/>
    </location>
</feature>
<proteinExistence type="predicted"/>
<reference evidence="2 3" key="1">
    <citation type="submission" date="2016-05" db="EMBL/GenBank/DDBJ databases">
        <title>A degradative enzymes factory behind the ericoid mycorrhizal symbiosis.</title>
        <authorList>
            <consortium name="DOE Joint Genome Institute"/>
            <person name="Martino E."/>
            <person name="Morin E."/>
            <person name="Grelet G."/>
            <person name="Kuo A."/>
            <person name="Kohler A."/>
            <person name="Daghino S."/>
            <person name="Barry K."/>
            <person name="Choi C."/>
            <person name="Cichocki N."/>
            <person name="Clum A."/>
            <person name="Copeland A."/>
            <person name="Hainaut M."/>
            <person name="Haridas S."/>
            <person name="Labutti K."/>
            <person name="Lindquist E."/>
            <person name="Lipzen A."/>
            <person name="Khouja H.-R."/>
            <person name="Murat C."/>
            <person name="Ohm R."/>
            <person name="Olson A."/>
            <person name="Spatafora J."/>
            <person name="Veneault-Fourrey C."/>
            <person name="Henrissat B."/>
            <person name="Grigoriev I."/>
            <person name="Martin F."/>
            <person name="Perotto S."/>
        </authorList>
    </citation>
    <scope>NUCLEOTIDE SEQUENCE [LARGE SCALE GENOMIC DNA]</scope>
    <source>
        <strain evidence="2 3">UAMH 7357</strain>
    </source>
</reference>
<sequence>MLLALWTSFTDLQNIMILKAFPRGILLKLIYLVFRFDADNVVKLAQNDDACSDELLRVLRLLRFGIVPIVLALLECLLIISNNLNSFGYWERFISKSSDVRDSIFPSLPLIGPYSLWRGWLVPSFLASATYTIVSLLSLRHELYHWKPELLDHFLRSAKESKTGHYVPHSWLDFGFHIYQDKHRKYISKRLQKQIHKALDDAEEFFKILRTLPASYVPPIQGMIWYLFNNLFYFYPHWIAHHAPSTDAFYYMILPSFLAKALYTHFNQSYKLHHKTKANLGITAWYCSHWEQILFNIFPALIGPLLTQILADIFHQSETWGTHLITLYIWIMAACAMSVLAHTGYSSCFNDPGQHDLHHERAFNSKIAVNFGTLGLFDWLHGTKSEIPIADAKAWWEQRDRQAALWEASRRSKVELTKEQMEVVKLPDHSQQWTD</sequence>
<dbReference type="Proteomes" id="UP000235672">
    <property type="component" value="Unassembled WGS sequence"/>
</dbReference>
<feature type="transmembrane region" description="Helical" evidence="1">
    <location>
        <begin position="320"/>
        <end position="341"/>
    </location>
</feature>
<dbReference type="OrthoDB" id="408954at2759"/>
<evidence type="ECO:0000313" key="2">
    <source>
        <dbReference type="EMBL" id="PMD20640.1"/>
    </source>
</evidence>
<feature type="transmembrane region" description="Helical" evidence="1">
    <location>
        <begin position="12"/>
        <end position="34"/>
    </location>
</feature>
<accession>A0A2J6Q2Z9</accession>
<feature type="transmembrane region" description="Helical" evidence="1">
    <location>
        <begin position="120"/>
        <end position="139"/>
    </location>
</feature>
<dbReference type="AlphaFoldDB" id="A0A2J6Q2Z9"/>
<gene>
    <name evidence="2" type="ORF">NA56DRAFT_704447</name>
</gene>
<dbReference type="EMBL" id="KZ613484">
    <property type="protein sequence ID" value="PMD20640.1"/>
    <property type="molecule type" value="Genomic_DNA"/>
</dbReference>